<evidence type="ECO:0000313" key="2">
    <source>
        <dbReference type="Proteomes" id="UP000609323"/>
    </source>
</evidence>
<dbReference type="Proteomes" id="UP000609323">
    <property type="component" value="Unassembled WGS sequence"/>
</dbReference>
<proteinExistence type="predicted"/>
<keyword evidence="2" id="KW-1185">Reference proteome</keyword>
<comment type="caution">
    <text evidence="1">The sequence shown here is derived from an EMBL/GenBank/DDBJ whole genome shotgun (WGS) entry which is preliminary data.</text>
</comment>
<dbReference type="EMBL" id="BMHF01000006">
    <property type="protein sequence ID" value="GGA35708.1"/>
    <property type="molecule type" value="Genomic_DNA"/>
</dbReference>
<name>A0ABQ1G1K8_9BACL</name>
<evidence type="ECO:0000313" key="1">
    <source>
        <dbReference type="EMBL" id="GGA35708.1"/>
    </source>
</evidence>
<protein>
    <submittedName>
        <fullName evidence="1">Uncharacterized protein</fullName>
    </submittedName>
</protein>
<dbReference type="RefSeq" id="WP_094094021.1">
    <property type="nucleotide sequence ID" value="NZ_BMHF01000006.1"/>
</dbReference>
<sequence length="161" mass="17768">MINKLEPPPRLDEYVNRLTTNKIGTIELFRFDPYFVTKTMYPIQADEVFVLLQLTCGGVVGRAELHLPGVHPHFDLIRFASVYKGLKKAGVSEALRYVSASRDEWGIARRRLAEAALTDLTGKLQAAAGNSDSPMSGSPSGLPSGLTRDLLFDCAQSYYAF</sequence>
<gene>
    <name evidence="1" type="ORF">GCM10010917_21090</name>
</gene>
<organism evidence="1 2">
    <name type="scientific">Paenibacillus physcomitrellae</name>
    <dbReference type="NCBI Taxonomy" id="1619311"/>
    <lineage>
        <taxon>Bacteria</taxon>
        <taxon>Bacillati</taxon>
        <taxon>Bacillota</taxon>
        <taxon>Bacilli</taxon>
        <taxon>Bacillales</taxon>
        <taxon>Paenibacillaceae</taxon>
        <taxon>Paenibacillus</taxon>
    </lineage>
</organism>
<reference evidence="2" key="1">
    <citation type="journal article" date="2019" name="Int. J. Syst. Evol. Microbiol.">
        <title>The Global Catalogue of Microorganisms (GCM) 10K type strain sequencing project: providing services to taxonomists for standard genome sequencing and annotation.</title>
        <authorList>
            <consortium name="The Broad Institute Genomics Platform"/>
            <consortium name="The Broad Institute Genome Sequencing Center for Infectious Disease"/>
            <person name="Wu L."/>
            <person name="Ma J."/>
        </authorList>
    </citation>
    <scope>NUCLEOTIDE SEQUENCE [LARGE SCALE GENOMIC DNA]</scope>
    <source>
        <strain evidence="2">CGMCC 1.15044</strain>
    </source>
</reference>
<accession>A0ABQ1G1K8</accession>